<dbReference type="OrthoDB" id="7632567at2"/>
<dbReference type="EMBL" id="LJYW01000001">
    <property type="protein sequence ID" value="KPL50894.1"/>
    <property type="molecule type" value="Genomic_DNA"/>
</dbReference>
<reference evidence="3 4" key="2">
    <citation type="submission" date="2015-10" db="EMBL/GenBank/DDBJ databases">
        <title>Draft Genome Sequence of Prosthecomicrobium hirschii ATCC 27832.</title>
        <authorList>
            <person name="Daniel J."/>
            <person name="Givan S.A."/>
            <person name="Brun Y.V."/>
            <person name="Brown P.J."/>
        </authorList>
    </citation>
    <scope>NUCLEOTIDE SEQUENCE [LARGE SCALE GENOMIC DNA]</scope>
    <source>
        <strain evidence="3 4">16</strain>
    </source>
</reference>
<feature type="transmembrane region" description="Helical" evidence="1">
    <location>
        <begin position="36"/>
        <end position="60"/>
    </location>
</feature>
<accession>A0A0P6VYL2</accession>
<evidence type="ECO:0000256" key="2">
    <source>
        <dbReference type="SAM" id="SignalP"/>
    </source>
</evidence>
<feature type="chain" id="PRO_5006131940" evidence="2">
    <location>
        <begin position="20"/>
        <end position="73"/>
    </location>
</feature>
<evidence type="ECO:0000313" key="3">
    <source>
        <dbReference type="EMBL" id="KPL50894.1"/>
    </source>
</evidence>
<feature type="signal peptide" evidence="2">
    <location>
        <begin position="1"/>
        <end position="19"/>
    </location>
</feature>
<organism evidence="3 4">
    <name type="scientific">Prosthecodimorpha hirschii</name>
    <dbReference type="NCBI Taxonomy" id="665126"/>
    <lineage>
        <taxon>Bacteria</taxon>
        <taxon>Pseudomonadati</taxon>
        <taxon>Pseudomonadota</taxon>
        <taxon>Alphaproteobacteria</taxon>
        <taxon>Hyphomicrobiales</taxon>
        <taxon>Ancalomicrobiaceae</taxon>
        <taxon>Prosthecodimorpha</taxon>
    </lineage>
</organism>
<keyword evidence="4" id="KW-1185">Reference proteome</keyword>
<dbReference type="Proteomes" id="UP000048984">
    <property type="component" value="Unassembled WGS sequence"/>
</dbReference>
<evidence type="ECO:0000256" key="1">
    <source>
        <dbReference type="SAM" id="Phobius"/>
    </source>
</evidence>
<keyword evidence="1" id="KW-0812">Transmembrane</keyword>
<keyword evidence="2" id="KW-0732">Signal</keyword>
<dbReference type="RefSeq" id="WP_054357057.1">
    <property type="nucleotide sequence ID" value="NZ_JAPCYQ010000001.1"/>
</dbReference>
<evidence type="ECO:0000313" key="4">
    <source>
        <dbReference type="Proteomes" id="UP000048984"/>
    </source>
</evidence>
<gene>
    <name evidence="3" type="ORF">ABB55_00515</name>
</gene>
<protein>
    <submittedName>
        <fullName evidence="3">Uncharacterized protein</fullName>
    </submittedName>
</protein>
<sequence length="73" mass="7441">MTAKIVLVVLAILAASAVAAVALWNWVGAGDLSGHGWLALTLGTVFSLVIGIGLMALVFVSSRRGYDDPDASA</sequence>
<proteinExistence type="predicted"/>
<comment type="caution">
    <text evidence="3">The sequence shown here is derived from an EMBL/GenBank/DDBJ whole genome shotgun (WGS) entry which is preliminary data.</text>
</comment>
<dbReference type="AlphaFoldDB" id="A0A0P6VYL2"/>
<keyword evidence="1" id="KW-1133">Transmembrane helix</keyword>
<name>A0A0P6VYL2_9HYPH</name>
<dbReference type="STRING" id="665126.ABB55_00515"/>
<keyword evidence="1" id="KW-0472">Membrane</keyword>
<reference evidence="3 4" key="1">
    <citation type="submission" date="2015-09" db="EMBL/GenBank/DDBJ databases">
        <authorList>
            <person name="Jackson K.R."/>
            <person name="Lunt B.L."/>
            <person name="Fisher J.N.B."/>
            <person name="Gardner A.V."/>
            <person name="Bailey M.E."/>
            <person name="Deus L.M."/>
            <person name="Earl A.S."/>
            <person name="Gibby P.D."/>
            <person name="Hartmann K.A."/>
            <person name="Liu J.E."/>
            <person name="Manci A.M."/>
            <person name="Nielsen D.A."/>
            <person name="Solomon M.B."/>
            <person name="Breakwell D.P."/>
            <person name="Burnett S.H."/>
            <person name="Grose J.H."/>
        </authorList>
    </citation>
    <scope>NUCLEOTIDE SEQUENCE [LARGE SCALE GENOMIC DNA]</scope>
    <source>
        <strain evidence="3 4">16</strain>
    </source>
</reference>